<dbReference type="AlphaFoldDB" id="A0A9Q3PS61"/>
<evidence type="ECO:0000313" key="2">
    <source>
        <dbReference type="Proteomes" id="UP000765509"/>
    </source>
</evidence>
<organism evidence="1 2">
    <name type="scientific">Austropuccinia psidii MF-1</name>
    <dbReference type="NCBI Taxonomy" id="1389203"/>
    <lineage>
        <taxon>Eukaryota</taxon>
        <taxon>Fungi</taxon>
        <taxon>Dikarya</taxon>
        <taxon>Basidiomycota</taxon>
        <taxon>Pucciniomycotina</taxon>
        <taxon>Pucciniomycetes</taxon>
        <taxon>Pucciniales</taxon>
        <taxon>Sphaerophragmiaceae</taxon>
        <taxon>Austropuccinia</taxon>
    </lineage>
</organism>
<gene>
    <name evidence="1" type="ORF">O181_111070</name>
</gene>
<protein>
    <submittedName>
        <fullName evidence="1">Uncharacterized protein</fullName>
    </submittedName>
</protein>
<evidence type="ECO:0000313" key="1">
    <source>
        <dbReference type="EMBL" id="MBW0571355.1"/>
    </source>
</evidence>
<proteinExistence type="predicted"/>
<reference evidence="1" key="1">
    <citation type="submission" date="2021-03" db="EMBL/GenBank/DDBJ databases">
        <title>Draft genome sequence of rust myrtle Austropuccinia psidii MF-1, a brazilian biotype.</title>
        <authorList>
            <person name="Quecine M.C."/>
            <person name="Pachon D.M.R."/>
            <person name="Bonatelli M.L."/>
            <person name="Correr F.H."/>
            <person name="Franceschini L.M."/>
            <person name="Leite T.F."/>
            <person name="Margarido G.R.A."/>
            <person name="Almeida C.A."/>
            <person name="Ferrarezi J.A."/>
            <person name="Labate C.A."/>
        </authorList>
    </citation>
    <scope>NUCLEOTIDE SEQUENCE</scope>
    <source>
        <strain evidence="1">MF-1</strain>
    </source>
</reference>
<dbReference type="Proteomes" id="UP000765509">
    <property type="component" value="Unassembled WGS sequence"/>
</dbReference>
<sequence>MPDPQRKYTGGTEWEYSVISVSLKLISRVMQAKKSFQSDMYIQPAGHQNLWDHNSSYGTLKVLNMWLKDFLEPSKQARTFPLTLGRPPLLKALDHPHCVQAILVKGVQKCPMETLEPQKICAQGENVALGSFNCPHRLWTVKTQKGTKGPKISMNPKYAIKSARTKMASKVILGQFFKNYGNKPPPFKTIII</sequence>
<name>A0A9Q3PS61_9BASI</name>
<accession>A0A9Q3PS61</accession>
<keyword evidence="2" id="KW-1185">Reference proteome</keyword>
<comment type="caution">
    <text evidence="1">The sequence shown here is derived from an EMBL/GenBank/DDBJ whole genome shotgun (WGS) entry which is preliminary data.</text>
</comment>
<dbReference type="EMBL" id="AVOT02088025">
    <property type="protein sequence ID" value="MBW0571355.1"/>
    <property type="molecule type" value="Genomic_DNA"/>
</dbReference>